<protein>
    <recommendedName>
        <fullName evidence="11">Cytochrome b561 bacterial/Ni-hydrogenase domain-containing protein</fullName>
    </recommendedName>
</protein>
<dbReference type="GO" id="GO:0009055">
    <property type="term" value="F:electron transfer activity"/>
    <property type="evidence" value="ECO:0007669"/>
    <property type="project" value="InterPro"/>
</dbReference>
<dbReference type="AlphaFoldDB" id="A0A8W7PU77"/>
<comment type="subcellular location">
    <subcellularLocation>
        <location evidence="1">Cell membrane</location>
        <topology evidence="1">Multi-pass membrane protein</topology>
    </subcellularLocation>
</comment>
<feature type="chain" id="PRO_5036481831" description="Cytochrome b561 bacterial/Ni-hydrogenase domain-containing protein" evidence="7">
    <location>
        <begin position="21"/>
        <end position="211"/>
    </location>
</feature>
<dbReference type="InterPro" id="IPR011577">
    <property type="entry name" value="Cyt_b561_bac/Ni-Hgenase"/>
</dbReference>
<accession>A0A8W7PU77</accession>
<name>A0A8W7PU77_ANOCL</name>
<evidence type="ECO:0000256" key="7">
    <source>
        <dbReference type="SAM" id="SignalP"/>
    </source>
</evidence>
<reference evidence="10" key="1">
    <citation type="submission" date="2022-08" db="UniProtKB">
        <authorList>
            <consortium name="EnsemblMetazoa"/>
        </authorList>
    </citation>
    <scope>IDENTIFICATION</scope>
</reference>
<dbReference type="InterPro" id="IPR025711">
    <property type="entry name" value="PepSY"/>
</dbReference>
<keyword evidence="4 6" id="KW-1133">Transmembrane helix</keyword>
<dbReference type="GO" id="GO:0022904">
    <property type="term" value="P:respiratory electron transport chain"/>
    <property type="evidence" value="ECO:0007669"/>
    <property type="project" value="InterPro"/>
</dbReference>
<keyword evidence="3 6" id="KW-0812">Transmembrane</keyword>
<evidence type="ECO:0000259" key="9">
    <source>
        <dbReference type="Pfam" id="PF13670"/>
    </source>
</evidence>
<feature type="domain" description="PepSY" evidence="9">
    <location>
        <begin position="5"/>
        <end position="85"/>
    </location>
</feature>
<dbReference type="InterPro" id="IPR051542">
    <property type="entry name" value="Hydrogenase_cytochrome"/>
</dbReference>
<dbReference type="Pfam" id="PF01292">
    <property type="entry name" value="Ni_hydr_CYTB"/>
    <property type="match status" value="1"/>
</dbReference>
<dbReference type="GO" id="GO:0005886">
    <property type="term" value="C:plasma membrane"/>
    <property type="evidence" value="ECO:0007669"/>
    <property type="project" value="UniProtKB-SubCell"/>
</dbReference>
<evidence type="ECO:0000313" key="10">
    <source>
        <dbReference type="EnsemblMetazoa" id="ACOM037931-PA.1"/>
    </source>
</evidence>
<evidence type="ECO:0008006" key="11">
    <source>
        <dbReference type="Google" id="ProtNLM"/>
    </source>
</evidence>
<sequence length="211" mass="23489">MKKLLLTALFAAFAASAAFAGAKCETHPKSEWIKQEDFKKQLEGQGYKIDKFKVSGQCYEIYGKNKDDKKVEIYFDTKTGKPVKSPHRWAGYLAAALVLSRVLWGFVGSKHARFADFFPTPRRLRAHWQDMRQGRLDAHAGHNPLGALMMLWLMALVLGLGVTGYLLGTDAFWGDDRMQELHEALANILIGSVGLHVLAALVMSRLGGINL</sequence>
<evidence type="ECO:0000256" key="1">
    <source>
        <dbReference type="ARBA" id="ARBA00004651"/>
    </source>
</evidence>
<evidence type="ECO:0000256" key="2">
    <source>
        <dbReference type="ARBA" id="ARBA00022475"/>
    </source>
</evidence>
<feature type="signal peptide" evidence="7">
    <location>
        <begin position="1"/>
        <end position="20"/>
    </location>
</feature>
<dbReference type="Proteomes" id="UP000075882">
    <property type="component" value="Unassembled WGS sequence"/>
</dbReference>
<organism evidence="10">
    <name type="scientific">Anopheles coluzzii</name>
    <name type="common">African malaria mosquito</name>
    <dbReference type="NCBI Taxonomy" id="1518534"/>
    <lineage>
        <taxon>Eukaryota</taxon>
        <taxon>Metazoa</taxon>
        <taxon>Ecdysozoa</taxon>
        <taxon>Arthropoda</taxon>
        <taxon>Hexapoda</taxon>
        <taxon>Insecta</taxon>
        <taxon>Pterygota</taxon>
        <taxon>Neoptera</taxon>
        <taxon>Endopterygota</taxon>
        <taxon>Diptera</taxon>
        <taxon>Nematocera</taxon>
        <taxon>Culicoidea</taxon>
        <taxon>Culicidae</taxon>
        <taxon>Anophelinae</taxon>
        <taxon>Anopheles</taxon>
    </lineage>
</organism>
<evidence type="ECO:0000256" key="5">
    <source>
        <dbReference type="ARBA" id="ARBA00023136"/>
    </source>
</evidence>
<feature type="transmembrane region" description="Helical" evidence="6">
    <location>
        <begin position="89"/>
        <end position="107"/>
    </location>
</feature>
<evidence type="ECO:0000256" key="4">
    <source>
        <dbReference type="ARBA" id="ARBA00022989"/>
    </source>
</evidence>
<evidence type="ECO:0000256" key="3">
    <source>
        <dbReference type="ARBA" id="ARBA00022692"/>
    </source>
</evidence>
<dbReference type="SUPFAM" id="SSF81342">
    <property type="entry name" value="Transmembrane di-heme cytochromes"/>
    <property type="match status" value="1"/>
</dbReference>
<keyword evidence="2" id="KW-1003">Cell membrane</keyword>
<dbReference type="Pfam" id="PF13670">
    <property type="entry name" value="PepSY_2"/>
    <property type="match status" value="1"/>
</dbReference>
<keyword evidence="7" id="KW-0732">Signal</keyword>
<feature type="transmembrane region" description="Helical" evidence="6">
    <location>
        <begin position="188"/>
        <end position="208"/>
    </location>
</feature>
<dbReference type="GO" id="GO:0020037">
    <property type="term" value="F:heme binding"/>
    <property type="evidence" value="ECO:0007669"/>
    <property type="project" value="TreeGrafter"/>
</dbReference>
<dbReference type="InterPro" id="IPR016174">
    <property type="entry name" value="Di-haem_cyt_TM"/>
</dbReference>
<dbReference type="EnsemblMetazoa" id="ACOM037931-RA">
    <property type="protein sequence ID" value="ACOM037931-PA.1"/>
    <property type="gene ID" value="ACOM037931"/>
</dbReference>
<dbReference type="PANTHER" id="PTHR30485:SF2">
    <property type="entry name" value="BLL0597 PROTEIN"/>
    <property type="match status" value="1"/>
</dbReference>
<dbReference type="PANTHER" id="PTHR30485">
    <property type="entry name" value="NI/FE-HYDROGENASE 1 B-TYPE CYTOCHROME SUBUNIT"/>
    <property type="match status" value="1"/>
</dbReference>
<keyword evidence="5 6" id="KW-0472">Membrane</keyword>
<feature type="domain" description="Cytochrome b561 bacterial/Ni-hydrogenase" evidence="8">
    <location>
        <begin position="86"/>
        <end position="205"/>
    </location>
</feature>
<evidence type="ECO:0000259" key="8">
    <source>
        <dbReference type="Pfam" id="PF01292"/>
    </source>
</evidence>
<dbReference type="Gene3D" id="1.20.950.20">
    <property type="entry name" value="Transmembrane di-heme cytochromes, Chain C"/>
    <property type="match status" value="1"/>
</dbReference>
<evidence type="ECO:0000256" key="6">
    <source>
        <dbReference type="SAM" id="Phobius"/>
    </source>
</evidence>
<proteinExistence type="predicted"/>
<feature type="transmembrane region" description="Helical" evidence="6">
    <location>
        <begin position="145"/>
        <end position="168"/>
    </location>
</feature>